<comment type="similarity">
    <text evidence="1">Belongs to the polysaccharide lyase 8 family.</text>
</comment>
<evidence type="ECO:0000259" key="7">
    <source>
        <dbReference type="Pfam" id="PF08124"/>
    </source>
</evidence>
<feature type="region of interest" description="Disordered" evidence="4">
    <location>
        <begin position="106"/>
        <end position="140"/>
    </location>
</feature>
<proteinExistence type="inferred from homology"/>
<sequence length="888" mass="95050">MLTDGASIFPLLSSYSDRFAMALSALWTRLLLYLNAFLHLHALLLSPVYGKNVSLSSTVLASSNVSSTMATSSLATSSALASSTSAHPTQSSVVTSGIANITSTSFSATPSSLASTSTTANTTSTSATSTTASQPTQTLDPSTLQEIQILQTRRLSSIIGAITTSPKNIPAWLSTLGPDGKWPDSEVDYTTGCDARRANWPAQTHWQRILTMAAAWHGGLKGDDQFVKDPTLHAAISSAMDYWFGRDFTNPACLDSGGTPACPCDNLDNSLWNTNWFSNIILIPEFVGQVCLILNDTLVETQVNNCTHMTGRAYGTFDHNINGVGFLTGANTLDVAKIGIDQALLADNVTMLTDAYGRVHNELLVKNGVKVDGIRADGSFGQHGGMLYNGNYGKDYTNDVVDLEVEAGGTSFAAGPDSQNALATLFDGDKWMIYINTLTGVLHWDFSALGRFISFPVVDNQATGSIHLNLTEIGQLGQQWGSETLINFSNSLSANVSTANAGNLVGNRMFYANDYMVQRGKNYVTTVKMFSSRTQNTECTNSQNPFGFHLSDGTVYTYLVGNEYEDISAAWDWNLIPGITVDYNATVLACGTTQQTGKEVFVGGVSDDTVGIAVMRYTNPLTRSLHWQKAWFFLQDDVQHVMISNISSSTSAPVYTVLDQKLHSGPVVLDGSEGAREMTMSNTAAQSLWHANVGYIFPQYNGSATISLQVGQKTGNWATIGTSTQPPPTVDLFAAWIQHIDTSASISYTMLPGVTQKAFTKKQSSKQLQQLQEIQNDGSISAVLDQANQMAFLVFWEAGGGNVTFTPKAGNAPITVTANANIALIYRLKTGEVTVSDPSQTLTIAQVSLALNGTSGKPPHWGSGNVKSLVFQLPGGGVVGSSVTLNIN</sequence>
<dbReference type="InterPro" id="IPR004103">
    <property type="entry name" value="Lyase_8_C"/>
</dbReference>
<dbReference type="InterPro" id="IPR008929">
    <property type="entry name" value="Chondroitin_lyas"/>
</dbReference>
<dbReference type="SUPFAM" id="SSF74650">
    <property type="entry name" value="Galactose mutarotase-like"/>
    <property type="match status" value="1"/>
</dbReference>
<feature type="domain" description="Polysaccharide lyase 8 N-terminal alpha-helical" evidence="7">
    <location>
        <begin position="272"/>
        <end position="403"/>
    </location>
</feature>
<accession>A0A8H4QHG9</accession>
<evidence type="ECO:0000256" key="2">
    <source>
        <dbReference type="ARBA" id="ARBA00022729"/>
    </source>
</evidence>
<dbReference type="PANTHER" id="PTHR38481">
    <property type="entry name" value="HYALURONATE LYASE"/>
    <property type="match status" value="1"/>
</dbReference>
<evidence type="ECO:0000256" key="1">
    <source>
        <dbReference type="ARBA" id="ARBA00006699"/>
    </source>
</evidence>
<gene>
    <name evidence="8" type="ORF">D9613_006987</name>
</gene>
<dbReference type="GO" id="GO:0005975">
    <property type="term" value="P:carbohydrate metabolic process"/>
    <property type="evidence" value="ECO:0007669"/>
    <property type="project" value="InterPro"/>
</dbReference>
<name>A0A8H4QHG9_9AGAR</name>
<evidence type="ECO:0000313" key="8">
    <source>
        <dbReference type="EMBL" id="KAF4611132.1"/>
    </source>
</evidence>
<evidence type="ECO:0000259" key="6">
    <source>
        <dbReference type="Pfam" id="PF02884"/>
    </source>
</evidence>
<evidence type="ECO:0008006" key="10">
    <source>
        <dbReference type="Google" id="ProtNLM"/>
    </source>
</evidence>
<dbReference type="SUPFAM" id="SSF49863">
    <property type="entry name" value="Hyaluronate lyase-like, C-terminal domain"/>
    <property type="match status" value="1"/>
</dbReference>
<evidence type="ECO:0000259" key="5">
    <source>
        <dbReference type="Pfam" id="PF02278"/>
    </source>
</evidence>
<dbReference type="InterPro" id="IPR011071">
    <property type="entry name" value="Lyase_8-like_C"/>
</dbReference>
<reference evidence="8 9" key="1">
    <citation type="submission" date="2019-12" db="EMBL/GenBank/DDBJ databases">
        <authorList>
            <person name="Floudas D."/>
            <person name="Bentzer J."/>
            <person name="Ahren D."/>
            <person name="Johansson T."/>
            <person name="Persson P."/>
            <person name="Tunlid A."/>
        </authorList>
    </citation>
    <scope>NUCLEOTIDE SEQUENCE [LARGE SCALE GENOMIC DNA]</scope>
    <source>
        <strain evidence="8 9">CBS 102.39</strain>
    </source>
</reference>
<feature type="compositionally biased region" description="Low complexity" evidence="4">
    <location>
        <begin position="106"/>
        <end position="139"/>
    </location>
</feature>
<dbReference type="Pfam" id="PF02884">
    <property type="entry name" value="Lyase_8_C"/>
    <property type="match status" value="1"/>
</dbReference>
<dbReference type="GO" id="GO:0005576">
    <property type="term" value="C:extracellular region"/>
    <property type="evidence" value="ECO:0007669"/>
    <property type="project" value="InterPro"/>
</dbReference>
<dbReference type="Gene3D" id="2.60.220.10">
    <property type="entry name" value="Polysaccharide lyase family 8-like, C-terminal"/>
    <property type="match status" value="1"/>
</dbReference>
<evidence type="ECO:0000256" key="4">
    <source>
        <dbReference type="SAM" id="MobiDB-lite"/>
    </source>
</evidence>
<dbReference type="AlphaFoldDB" id="A0A8H4QHG9"/>
<dbReference type="Pfam" id="PF02278">
    <property type="entry name" value="Lyase_8"/>
    <property type="match status" value="1"/>
</dbReference>
<dbReference type="InterPro" id="IPR038970">
    <property type="entry name" value="Lyase_8"/>
</dbReference>
<dbReference type="Pfam" id="PF08124">
    <property type="entry name" value="Lyase_8_N"/>
    <property type="match status" value="1"/>
</dbReference>
<dbReference type="InterPro" id="IPR003159">
    <property type="entry name" value="Lyase_8_central_dom"/>
</dbReference>
<evidence type="ECO:0000256" key="3">
    <source>
        <dbReference type="ARBA" id="ARBA00023239"/>
    </source>
</evidence>
<dbReference type="Proteomes" id="UP000521872">
    <property type="component" value="Unassembled WGS sequence"/>
</dbReference>
<evidence type="ECO:0000313" key="9">
    <source>
        <dbReference type="Proteomes" id="UP000521872"/>
    </source>
</evidence>
<feature type="domain" description="Polysaccharide lyase family 8 C-terminal" evidence="6">
    <location>
        <begin position="774"/>
        <end position="843"/>
    </location>
</feature>
<dbReference type="InterPro" id="IPR011013">
    <property type="entry name" value="Gal_mutarotase_sf_dom"/>
</dbReference>
<keyword evidence="9" id="KW-1185">Reference proteome</keyword>
<dbReference type="GO" id="GO:0030246">
    <property type="term" value="F:carbohydrate binding"/>
    <property type="evidence" value="ECO:0007669"/>
    <property type="project" value="InterPro"/>
</dbReference>
<dbReference type="Gene3D" id="2.70.98.10">
    <property type="match status" value="1"/>
</dbReference>
<dbReference type="PANTHER" id="PTHR38481:SF1">
    <property type="entry name" value="HYALURONATE LYASE"/>
    <property type="match status" value="1"/>
</dbReference>
<dbReference type="InterPro" id="IPR012970">
    <property type="entry name" value="Lyase_8_alpha_N"/>
</dbReference>
<dbReference type="InterPro" id="IPR014718">
    <property type="entry name" value="GH-type_carb-bd"/>
</dbReference>
<feature type="domain" description="Polysaccharide lyase family 8 central" evidence="5">
    <location>
        <begin position="507"/>
        <end position="754"/>
    </location>
</feature>
<comment type="caution">
    <text evidence="8">The sequence shown here is derived from an EMBL/GenBank/DDBJ whole genome shotgun (WGS) entry which is preliminary data.</text>
</comment>
<dbReference type="SUPFAM" id="SSF48230">
    <property type="entry name" value="Chondroitin AC/alginate lyase"/>
    <property type="match status" value="1"/>
</dbReference>
<protein>
    <recommendedName>
        <fullName evidence="10">Polysaccharide lyase family 8 protein</fullName>
    </recommendedName>
</protein>
<keyword evidence="3" id="KW-0456">Lyase</keyword>
<dbReference type="Gene3D" id="1.50.10.100">
    <property type="entry name" value="Chondroitin AC/alginate lyase"/>
    <property type="match status" value="1"/>
</dbReference>
<keyword evidence="2" id="KW-0732">Signal</keyword>
<dbReference type="GO" id="GO:0016837">
    <property type="term" value="F:carbon-oxygen lyase activity, acting on polysaccharides"/>
    <property type="evidence" value="ECO:0007669"/>
    <property type="project" value="UniProtKB-ARBA"/>
</dbReference>
<dbReference type="EMBL" id="JAACJL010000058">
    <property type="protein sequence ID" value="KAF4611132.1"/>
    <property type="molecule type" value="Genomic_DNA"/>
</dbReference>
<organism evidence="8 9">
    <name type="scientific">Agrocybe pediades</name>
    <dbReference type="NCBI Taxonomy" id="84607"/>
    <lineage>
        <taxon>Eukaryota</taxon>
        <taxon>Fungi</taxon>
        <taxon>Dikarya</taxon>
        <taxon>Basidiomycota</taxon>
        <taxon>Agaricomycotina</taxon>
        <taxon>Agaricomycetes</taxon>
        <taxon>Agaricomycetidae</taxon>
        <taxon>Agaricales</taxon>
        <taxon>Agaricineae</taxon>
        <taxon>Strophariaceae</taxon>
        <taxon>Agrocybe</taxon>
    </lineage>
</organism>